<keyword evidence="2" id="KW-1185">Reference proteome</keyword>
<name>A0A2A8CWQ2_9BACT</name>
<evidence type="ECO:0000313" key="1">
    <source>
        <dbReference type="EMBL" id="PEN13024.1"/>
    </source>
</evidence>
<dbReference type="InterPro" id="IPR025737">
    <property type="entry name" value="FApF"/>
</dbReference>
<comment type="caution">
    <text evidence="1">The sequence shown here is derived from an EMBL/GenBank/DDBJ whole genome shotgun (WGS) entry which is preliminary data.</text>
</comment>
<gene>
    <name evidence="1" type="ORF">CRI94_10235</name>
</gene>
<organism evidence="1 2">
    <name type="scientific">Longibacter salinarum</name>
    <dbReference type="NCBI Taxonomy" id="1850348"/>
    <lineage>
        <taxon>Bacteria</taxon>
        <taxon>Pseudomonadati</taxon>
        <taxon>Rhodothermota</taxon>
        <taxon>Rhodothermia</taxon>
        <taxon>Rhodothermales</taxon>
        <taxon>Salisaetaceae</taxon>
        <taxon>Longibacter</taxon>
    </lineage>
</organism>
<dbReference type="Pfam" id="PF13557">
    <property type="entry name" value="Phenol_MetA_deg"/>
    <property type="match status" value="1"/>
</dbReference>
<dbReference type="Proteomes" id="UP000220102">
    <property type="component" value="Unassembled WGS sequence"/>
</dbReference>
<reference evidence="1 2" key="1">
    <citation type="submission" date="2017-10" db="EMBL/GenBank/DDBJ databases">
        <title>Draft genome of Longibacter Salinarum.</title>
        <authorList>
            <person name="Goh K.M."/>
            <person name="Shamsir M.S."/>
            <person name="Lim S.W."/>
        </authorList>
    </citation>
    <scope>NUCLEOTIDE SEQUENCE [LARGE SCALE GENOMIC DNA]</scope>
    <source>
        <strain evidence="1 2">KCTC 52045</strain>
    </source>
</reference>
<dbReference type="AlphaFoldDB" id="A0A2A8CWQ2"/>
<dbReference type="EMBL" id="PDEQ01000005">
    <property type="protein sequence ID" value="PEN13024.1"/>
    <property type="molecule type" value="Genomic_DNA"/>
</dbReference>
<accession>A0A2A8CWQ2</accession>
<evidence type="ECO:0008006" key="3">
    <source>
        <dbReference type="Google" id="ProtNLM"/>
    </source>
</evidence>
<sequence length="304" mass="33343">MAGRDAPRFSSRQIIHFPRFAMKNTRYVTRTLYAALAVLVAATMAVPSAQAQMYDEPLTSDRPGFSNAAATLQQGAFQTELGYSFANTADVFGDESASSHNLGQLLLRYGVTDAFELRANVGSYEYQEVLDPSLTNPSLTDPETTYEGGYFGPSVEAKARLFRNETSTLSAFSSTLLPVQTGFYDSNPDQRAIQTLALLLDGQLGTGVSLTINGGTQFYWDGGVQEDRQFSALFIPTLNFAINDQVGAYVGYYGEYTEFANTNFVEGGLTFLANENTQLDLNTGYRVDDNLDQFFIGLGLSQRF</sequence>
<evidence type="ECO:0000313" key="2">
    <source>
        <dbReference type="Proteomes" id="UP000220102"/>
    </source>
</evidence>
<protein>
    <recommendedName>
        <fullName evidence="3">Transporter</fullName>
    </recommendedName>
</protein>
<dbReference type="OrthoDB" id="1014491at2"/>
<proteinExistence type="predicted"/>